<reference evidence="2" key="1">
    <citation type="journal article" date="2019" name="Int. J. Syst. Evol. Microbiol.">
        <title>The Global Catalogue of Microorganisms (GCM) 10K type strain sequencing project: providing services to taxonomists for standard genome sequencing and annotation.</title>
        <authorList>
            <consortium name="The Broad Institute Genomics Platform"/>
            <consortium name="The Broad Institute Genome Sequencing Center for Infectious Disease"/>
            <person name="Wu L."/>
            <person name="Ma J."/>
        </authorList>
    </citation>
    <scope>NUCLEOTIDE SEQUENCE [LARGE SCALE GENOMIC DNA]</scope>
    <source>
        <strain evidence="2">JCM 15478</strain>
    </source>
</reference>
<protein>
    <recommendedName>
        <fullName evidence="3">Acyl carrier protein</fullName>
    </recommendedName>
</protein>
<evidence type="ECO:0000313" key="1">
    <source>
        <dbReference type="EMBL" id="GAA2068398.1"/>
    </source>
</evidence>
<proteinExistence type="predicted"/>
<dbReference type="EMBL" id="BAAAPE010000005">
    <property type="protein sequence ID" value="GAA2068398.1"/>
    <property type="molecule type" value="Genomic_DNA"/>
</dbReference>
<organism evidence="1 2">
    <name type="scientific">Streptomyces albiaxialis</name>
    <dbReference type="NCBI Taxonomy" id="329523"/>
    <lineage>
        <taxon>Bacteria</taxon>
        <taxon>Bacillati</taxon>
        <taxon>Actinomycetota</taxon>
        <taxon>Actinomycetes</taxon>
        <taxon>Kitasatosporales</taxon>
        <taxon>Streptomycetaceae</taxon>
        <taxon>Streptomyces</taxon>
    </lineage>
</organism>
<dbReference type="RefSeq" id="WP_344525652.1">
    <property type="nucleotide sequence ID" value="NZ_BAAAPE010000005.1"/>
</dbReference>
<comment type="caution">
    <text evidence="1">The sequence shown here is derived from an EMBL/GenBank/DDBJ whole genome shotgun (WGS) entry which is preliminary data.</text>
</comment>
<dbReference type="SUPFAM" id="SSF47336">
    <property type="entry name" value="ACP-like"/>
    <property type="match status" value="1"/>
</dbReference>
<gene>
    <name evidence="1" type="ORF">GCM10009801_16610</name>
</gene>
<evidence type="ECO:0000313" key="2">
    <source>
        <dbReference type="Proteomes" id="UP001500016"/>
    </source>
</evidence>
<accession>A0ABP5HAN5</accession>
<dbReference type="Proteomes" id="UP001500016">
    <property type="component" value="Unassembled WGS sequence"/>
</dbReference>
<dbReference type="InterPro" id="IPR036736">
    <property type="entry name" value="ACP-like_sf"/>
</dbReference>
<name>A0ABP5HAN5_9ACTN</name>
<sequence>MTDDPPVSRQHIQDRIRAHIAAELWLSPERVHRSDRMIDLPGGSPSRLIRTIIKLEEEFGVWLPKSNPHWLTTLEAGAERIATALESARQGSGSPHG</sequence>
<evidence type="ECO:0008006" key="3">
    <source>
        <dbReference type="Google" id="ProtNLM"/>
    </source>
</evidence>
<keyword evidence="2" id="KW-1185">Reference proteome</keyword>